<evidence type="ECO:0000256" key="1">
    <source>
        <dbReference type="ARBA" id="ARBA00001933"/>
    </source>
</evidence>
<dbReference type="InterPro" id="IPR013785">
    <property type="entry name" value="Aldolase_TIM"/>
</dbReference>
<evidence type="ECO:0000256" key="4">
    <source>
        <dbReference type="ARBA" id="ARBA00022485"/>
    </source>
</evidence>
<evidence type="ECO:0000256" key="5">
    <source>
        <dbReference type="ARBA" id="ARBA00022691"/>
    </source>
</evidence>
<dbReference type="RefSeq" id="WP_052555664.1">
    <property type="nucleotide sequence ID" value="NZ_JMCC02000095.1"/>
</dbReference>
<proteinExistence type="inferred from homology"/>
<evidence type="ECO:0000313" key="14">
    <source>
        <dbReference type="EMBL" id="KIG13471.1"/>
    </source>
</evidence>
<evidence type="ECO:0000256" key="9">
    <source>
        <dbReference type="ARBA" id="ARBA00023014"/>
    </source>
</evidence>
<dbReference type="GO" id="GO:0016853">
    <property type="term" value="F:isomerase activity"/>
    <property type="evidence" value="ECO:0007669"/>
    <property type="project" value="UniProtKB-KW"/>
</dbReference>
<feature type="domain" description="Radical SAM core" evidence="13">
    <location>
        <begin position="113"/>
        <end position="327"/>
    </location>
</feature>
<evidence type="ECO:0000256" key="8">
    <source>
        <dbReference type="ARBA" id="ARBA00023004"/>
    </source>
</evidence>
<evidence type="ECO:0000256" key="6">
    <source>
        <dbReference type="ARBA" id="ARBA00022723"/>
    </source>
</evidence>
<evidence type="ECO:0000256" key="2">
    <source>
        <dbReference type="ARBA" id="ARBA00001966"/>
    </source>
</evidence>
<comment type="cofactor">
    <cofactor evidence="2">
        <name>[4Fe-4S] cluster</name>
        <dbReference type="ChEBI" id="CHEBI:49883"/>
    </cofactor>
</comment>
<evidence type="ECO:0000256" key="7">
    <source>
        <dbReference type="ARBA" id="ARBA00022898"/>
    </source>
</evidence>
<keyword evidence="5" id="KW-0949">S-adenosyl-L-methionine</keyword>
<keyword evidence="6 11" id="KW-0479">Metal-binding</keyword>
<feature type="modified residue" description="N6-(pyridoxal phosphate)lysine" evidence="12">
    <location>
        <position position="339"/>
    </location>
</feature>
<dbReference type="GO" id="GO:0046872">
    <property type="term" value="F:metal ion binding"/>
    <property type="evidence" value="ECO:0007669"/>
    <property type="project" value="UniProtKB-KW"/>
</dbReference>
<dbReference type="Gene3D" id="6.10.140.1170">
    <property type="match status" value="1"/>
</dbReference>
<name>A0A0C2CQK8_9BACT</name>
<keyword evidence="8" id="KW-0408">Iron</keyword>
<feature type="binding site" evidence="11">
    <location>
        <position position="134"/>
    </location>
    <ligand>
        <name>[4Fe-4S] cluster</name>
        <dbReference type="ChEBI" id="CHEBI:49883"/>
        <note>4Fe-4S-S-AdoMet</note>
    </ligand>
</feature>
<organism evidence="14 15">
    <name type="scientific">Enhygromyxa salina</name>
    <dbReference type="NCBI Taxonomy" id="215803"/>
    <lineage>
        <taxon>Bacteria</taxon>
        <taxon>Pseudomonadati</taxon>
        <taxon>Myxococcota</taxon>
        <taxon>Polyangia</taxon>
        <taxon>Nannocystales</taxon>
        <taxon>Nannocystaceae</taxon>
        <taxon>Enhygromyxa</taxon>
    </lineage>
</organism>
<feature type="binding site" evidence="11">
    <location>
        <position position="131"/>
    </location>
    <ligand>
        <name>[4Fe-4S] cluster</name>
        <dbReference type="ChEBI" id="CHEBI:49883"/>
        <note>4Fe-4S-S-AdoMet</note>
    </ligand>
</feature>
<evidence type="ECO:0000256" key="3">
    <source>
        <dbReference type="ARBA" id="ARBA00008703"/>
    </source>
</evidence>
<accession>A0A0C2CQK8</accession>
<keyword evidence="4 11" id="KW-0004">4Fe-4S</keyword>
<dbReference type="AlphaFoldDB" id="A0A0C2CQK8"/>
<evidence type="ECO:0000256" key="11">
    <source>
        <dbReference type="PIRSR" id="PIRSR004911-1"/>
    </source>
</evidence>
<dbReference type="InterPro" id="IPR003739">
    <property type="entry name" value="Lys_aminomutase/Glu_NH3_mut"/>
</dbReference>
<dbReference type="Pfam" id="PF04055">
    <property type="entry name" value="Radical_SAM"/>
    <property type="match status" value="1"/>
</dbReference>
<dbReference type="PANTHER" id="PTHR30538:SF1">
    <property type="entry name" value="L-LYSINE 2,3-AMINOMUTASE"/>
    <property type="match status" value="1"/>
</dbReference>
<gene>
    <name evidence="14" type="ORF">DB30_08037</name>
</gene>
<dbReference type="GO" id="GO:0051539">
    <property type="term" value="F:4 iron, 4 sulfur cluster binding"/>
    <property type="evidence" value="ECO:0007669"/>
    <property type="project" value="UniProtKB-KW"/>
</dbReference>
<evidence type="ECO:0000313" key="15">
    <source>
        <dbReference type="Proteomes" id="UP000031599"/>
    </source>
</evidence>
<evidence type="ECO:0000256" key="12">
    <source>
        <dbReference type="PIRSR" id="PIRSR603739-50"/>
    </source>
</evidence>
<dbReference type="PIRSF" id="PIRSF004911">
    <property type="entry name" value="DUF160"/>
    <property type="match status" value="1"/>
</dbReference>
<comment type="similarity">
    <text evidence="3">Belongs to the radical SAM superfamily. KamA family.</text>
</comment>
<evidence type="ECO:0000256" key="10">
    <source>
        <dbReference type="ARBA" id="ARBA00023235"/>
    </source>
</evidence>
<dbReference type="CDD" id="cd01335">
    <property type="entry name" value="Radical_SAM"/>
    <property type="match status" value="1"/>
</dbReference>
<keyword evidence="7 12" id="KW-0663">Pyridoxal phosphate</keyword>
<dbReference type="Proteomes" id="UP000031599">
    <property type="component" value="Unassembled WGS sequence"/>
</dbReference>
<comment type="cofactor">
    <cofactor evidence="1 12">
        <name>pyridoxal 5'-phosphate</name>
        <dbReference type="ChEBI" id="CHEBI:597326"/>
    </cofactor>
</comment>
<dbReference type="EMBL" id="JMCC02000095">
    <property type="protein sequence ID" value="KIG13471.1"/>
    <property type="molecule type" value="Genomic_DNA"/>
</dbReference>
<dbReference type="NCBIfam" id="TIGR00238">
    <property type="entry name" value="KamA family radical SAM protein"/>
    <property type="match status" value="1"/>
</dbReference>
<dbReference type="InterPro" id="IPR007197">
    <property type="entry name" value="rSAM"/>
</dbReference>
<dbReference type="Gene3D" id="3.20.20.70">
    <property type="entry name" value="Aldolase class I"/>
    <property type="match status" value="1"/>
</dbReference>
<dbReference type="InterPro" id="IPR058240">
    <property type="entry name" value="rSAM_sf"/>
</dbReference>
<feature type="binding site" evidence="11">
    <location>
        <position position="127"/>
    </location>
    <ligand>
        <name>[4Fe-4S] cluster</name>
        <dbReference type="ChEBI" id="CHEBI:49883"/>
        <note>4Fe-4S-S-AdoMet</note>
    </ligand>
</feature>
<dbReference type="SUPFAM" id="SSF102114">
    <property type="entry name" value="Radical SAM enzymes"/>
    <property type="match status" value="1"/>
</dbReference>
<reference evidence="14 15" key="1">
    <citation type="submission" date="2014-12" db="EMBL/GenBank/DDBJ databases">
        <title>Genome assembly of Enhygromyxa salina DSM 15201.</title>
        <authorList>
            <person name="Sharma G."/>
            <person name="Subramanian S."/>
        </authorList>
    </citation>
    <scope>NUCLEOTIDE SEQUENCE [LARGE SCALE GENOMIC DNA]</scope>
    <source>
        <strain evidence="14 15">DSM 15201</strain>
    </source>
</reference>
<dbReference type="PROSITE" id="PS51918">
    <property type="entry name" value="RADICAL_SAM"/>
    <property type="match status" value="1"/>
</dbReference>
<keyword evidence="10" id="KW-0413">Isomerase</keyword>
<protein>
    <submittedName>
        <fullName evidence="14">Lysine 2,3-aminomutase</fullName>
    </submittedName>
</protein>
<dbReference type="Pfam" id="PF12544">
    <property type="entry name" value="LAM_C"/>
    <property type="match status" value="1"/>
</dbReference>
<dbReference type="SFLD" id="SFLDS00029">
    <property type="entry name" value="Radical_SAM"/>
    <property type="match status" value="1"/>
</dbReference>
<evidence type="ECO:0000259" key="13">
    <source>
        <dbReference type="PROSITE" id="PS51918"/>
    </source>
</evidence>
<comment type="caution">
    <text evidence="14">The sequence shown here is derived from an EMBL/GenBank/DDBJ whole genome shotgun (WGS) entry which is preliminary data.</text>
</comment>
<sequence length="388" mass="43575">MSDASIRHPRWASVSDADWSDWRWQQRNRVSTLAELERFVDLDPRERDGIGARGFPFAITPYYASLMDCTRAGSSCPVRRQAIPVADEGLPSLGDMEDPLGEDDHRPVEIISHRYPDRALLYVSHNCPVYCRHCTRARKVGDVASAPSRGALEAAYAYLRRTPAIRDVLISGGDPLSLSDRRLVEICGALREIPSVEVLRLCTRNPVTLPQRITPELLAPLRELHPIWVSTHFNHPRECTPEAGRALERLADAGFAIGNQTVLLRDLNDDAQTITTLNRWLVRHRCRPYYLFQCDPVRGSGHLRTPIETGLRIIDELRGRLSGLAIPQFVVDLPGGGGKVALTPDRVISREGRRWRFRNANGHEYEYVDPAGPPQVIPRRSASLPLVS</sequence>
<dbReference type="SFLD" id="SFLDG01070">
    <property type="entry name" value="PLP-dependent"/>
    <property type="match status" value="1"/>
</dbReference>
<dbReference type="InterPro" id="IPR025895">
    <property type="entry name" value="LAM_C_dom"/>
</dbReference>
<dbReference type="PANTHER" id="PTHR30538">
    <property type="entry name" value="LYSINE 2,3-AMINOMUTASE-RELATED"/>
    <property type="match status" value="1"/>
</dbReference>
<keyword evidence="9 11" id="KW-0411">Iron-sulfur</keyword>